<evidence type="ECO:0000313" key="6">
    <source>
        <dbReference type="EMBL" id="PMD44118.1"/>
    </source>
</evidence>
<dbReference type="InterPro" id="IPR045863">
    <property type="entry name" value="CorA_TM1_TM2"/>
</dbReference>
<evidence type="ECO:0000256" key="3">
    <source>
        <dbReference type="ARBA" id="ARBA00022989"/>
    </source>
</evidence>
<dbReference type="Proteomes" id="UP000235786">
    <property type="component" value="Unassembled WGS sequence"/>
</dbReference>
<keyword evidence="3 5" id="KW-1133">Transmembrane helix</keyword>
<dbReference type="SUPFAM" id="SSF144083">
    <property type="entry name" value="Magnesium transport protein CorA, transmembrane region"/>
    <property type="match status" value="1"/>
</dbReference>
<dbReference type="EMBL" id="KZ613941">
    <property type="protein sequence ID" value="PMD44118.1"/>
    <property type="molecule type" value="Genomic_DNA"/>
</dbReference>
<feature type="transmembrane region" description="Helical" evidence="5">
    <location>
        <begin position="188"/>
        <end position="210"/>
    </location>
</feature>
<evidence type="ECO:0000256" key="1">
    <source>
        <dbReference type="ARBA" id="ARBA00004141"/>
    </source>
</evidence>
<dbReference type="InterPro" id="IPR002523">
    <property type="entry name" value="MgTranspt_CorA/ZnTranspt_ZntB"/>
</dbReference>
<dbReference type="GO" id="GO:0046873">
    <property type="term" value="F:metal ion transmembrane transporter activity"/>
    <property type="evidence" value="ECO:0007669"/>
    <property type="project" value="InterPro"/>
</dbReference>
<dbReference type="Gene3D" id="1.20.58.340">
    <property type="entry name" value="Magnesium transport protein CorA, transmembrane region"/>
    <property type="match status" value="1"/>
</dbReference>
<protein>
    <submittedName>
        <fullName evidence="6">Uncharacterized protein</fullName>
    </submittedName>
</protein>
<evidence type="ECO:0000256" key="2">
    <source>
        <dbReference type="ARBA" id="ARBA00022692"/>
    </source>
</evidence>
<dbReference type="Pfam" id="PF01544">
    <property type="entry name" value="CorA"/>
    <property type="match status" value="1"/>
</dbReference>
<evidence type="ECO:0000313" key="7">
    <source>
        <dbReference type="Proteomes" id="UP000235786"/>
    </source>
</evidence>
<accession>A0A2J6S030</accession>
<feature type="transmembrane region" description="Helical" evidence="5">
    <location>
        <begin position="222"/>
        <end position="242"/>
    </location>
</feature>
<evidence type="ECO:0000256" key="5">
    <source>
        <dbReference type="SAM" id="Phobius"/>
    </source>
</evidence>
<dbReference type="AlphaFoldDB" id="A0A2J6S030"/>
<organism evidence="6 7">
    <name type="scientific">Hyaloscypha variabilis (strain UAMH 11265 / GT02V1 / F)</name>
    <name type="common">Meliniomyces variabilis</name>
    <dbReference type="NCBI Taxonomy" id="1149755"/>
    <lineage>
        <taxon>Eukaryota</taxon>
        <taxon>Fungi</taxon>
        <taxon>Dikarya</taxon>
        <taxon>Ascomycota</taxon>
        <taxon>Pezizomycotina</taxon>
        <taxon>Leotiomycetes</taxon>
        <taxon>Helotiales</taxon>
        <taxon>Hyaloscyphaceae</taxon>
        <taxon>Hyaloscypha</taxon>
        <taxon>Hyaloscypha variabilis</taxon>
    </lineage>
</organism>
<proteinExistence type="predicted"/>
<keyword evidence="4 5" id="KW-0472">Membrane</keyword>
<evidence type="ECO:0000256" key="4">
    <source>
        <dbReference type="ARBA" id="ARBA00023136"/>
    </source>
</evidence>
<keyword evidence="7" id="KW-1185">Reference proteome</keyword>
<comment type="subcellular location">
    <subcellularLocation>
        <location evidence="1">Membrane</location>
        <topology evidence="1">Multi-pass membrane protein</topology>
    </subcellularLocation>
</comment>
<name>A0A2J6S030_HYAVF</name>
<dbReference type="GO" id="GO:0016020">
    <property type="term" value="C:membrane"/>
    <property type="evidence" value="ECO:0007669"/>
    <property type="project" value="UniProtKB-SubCell"/>
</dbReference>
<reference evidence="6 7" key="1">
    <citation type="submission" date="2016-04" db="EMBL/GenBank/DDBJ databases">
        <title>A degradative enzymes factory behind the ericoid mycorrhizal symbiosis.</title>
        <authorList>
            <consortium name="DOE Joint Genome Institute"/>
            <person name="Martino E."/>
            <person name="Morin E."/>
            <person name="Grelet G."/>
            <person name="Kuo A."/>
            <person name="Kohler A."/>
            <person name="Daghino S."/>
            <person name="Barry K."/>
            <person name="Choi C."/>
            <person name="Cichocki N."/>
            <person name="Clum A."/>
            <person name="Copeland A."/>
            <person name="Hainaut M."/>
            <person name="Haridas S."/>
            <person name="Labutti K."/>
            <person name="Lindquist E."/>
            <person name="Lipzen A."/>
            <person name="Khouja H.-R."/>
            <person name="Murat C."/>
            <person name="Ohm R."/>
            <person name="Olson A."/>
            <person name="Spatafora J."/>
            <person name="Veneault-Fourrey C."/>
            <person name="Henrissat B."/>
            <person name="Grigoriev I."/>
            <person name="Martin F."/>
            <person name="Perotto S."/>
        </authorList>
    </citation>
    <scope>NUCLEOTIDE SEQUENCE [LARGE SCALE GENOMIC DNA]</scope>
    <source>
        <strain evidence="6 7">F</strain>
    </source>
</reference>
<keyword evidence="2 5" id="KW-0812">Transmembrane</keyword>
<dbReference type="OrthoDB" id="3231000at2759"/>
<gene>
    <name evidence="6" type="ORF">L207DRAFT_508878</name>
</gene>
<sequence>MSRFGQCALDTYGLAHPIRDKRDLRNYVSPDPCQSRGDCGESMSYEDQALCLEDPILFLCDLLATSALSWMRFFGFLRALYNTHSHGDPSVIVEFLRRDKLVLEHAKSYFLDTLSFLHNRSRLQWPSCHTIEGVARVDEVVRNTIQDFEFLNRIAASLSTLCSEKISIEMNTASILESKKGLAQAERVEMLTILAYAFIPSGFIASIFGMNVTAFTSSGPSIARYWEIAVPVTILCLLIPLYPRTMSFFRNM</sequence>